<sequence>MRRPQTCCSTSHAAQPLLESTERSRACKNLHPSLINSVYKHFMGEGSAVAYSERMKVIQDHFGAEASHVQADERIKPIQNEIGAESMVVAGGECGIVVSYDAANNITPINERPTAAMLDAQLDTSTSEGSAALSEKLDMLINWDKDSPKLQKNPYFKPEWTLHDGAKAAELLPLQKREREAILYIGFLFASYHPVYCE</sequence>
<keyword evidence="2" id="KW-1185">Reference proteome</keyword>
<gene>
    <name evidence="1" type="ORF">CYMTET_16428</name>
</gene>
<proteinExistence type="predicted"/>
<reference evidence="1 2" key="1">
    <citation type="journal article" date="2015" name="Genome Biol. Evol.">
        <title>Comparative Genomics of a Bacterivorous Green Alga Reveals Evolutionary Causalities and Consequences of Phago-Mixotrophic Mode of Nutrition.</title>
        <authorList>
            <person name="Burns J.A."/>
            <person name="Paasch A."/>
            <person name="Narechania A."/>
            <person name="Kim E."/>
        </authorList>
    </citation>
    <scope>NUCLEOTIDE SEQUENCE [LARGE SCALE GENOMIC DNA]</scope>
    <source>
        <strain evidence="1 2">PLY_AMNH</strain>
    </source>
</reference>
<organism evidence="1 2">
    <name type="scientific">Cymbomonas tetramitiformis</name>
    <dbReference type="NCBI Taxonomy" id="36881"/>
    <lineage>
        <taxon>Eukaryota</taxon>
        <taxon>Viridiplantae</taxon>
        <taxon>Chlorophyta</taxon>
        <taxon>Pyramimonadophyceae</taxon>
        <taxon>Pyramimonadales</taxon>
        <taxon>Pyramimonadaceae</taxon>
        <taxon>Cymbomonas</taxon>
    </lineage>
</organism>
<name>A0AAE0GCF3_9CHLO</name>
<evidence type="ECO:0000313" key="2">
    <source>
        <dbReference type="Proteomes" id="UP001190700"/>
    </source>
</evidence>
<dbReference type="Proteomes" id="UP001190700">
    <property type="component" value="Unassembled WGS sequence"/>
</dbReference>
<protein>
    <submittedName>
        <fullName evidence="1">Uncharacterized protein</fullName>
    </submittedName>
</protein>
<dbReference type="AlphaFoldDB" id="A0AAE0GCF3"/>
<dbReference type="EMBL" id="LGRX02007225">
    <property type="protein sequence ID" value="KAK3275442.1"/>
    <property type="molecule type" value="Genomic_DNA"/>
</dbReference>
<evidence type="ECO:0000313" key="1">
    <source>
        <dbReference type="EMBL" id="KAK3275442.1"/>
    </source>
</evidence>
<comment type="caution">
    <text evidence="1">The sequence shown here is derived from an EMBL/GenBank/DDBJ whole genome shotgun (WGS) entry which is preliminary data.</text>
</comment>
<accession>A0AAE0GCF3</accession>